<name>A0A078MNF8_9MICC</name>
<dbReference type="Pfam" id="PF00528">
    <property type="entry name" value="BPD_transp_1"/>
    <property type="match status" value="1"/>
</dbReference>
<keyword evidence="5 7" id="KW-1133">Transmembrane helix</keyword>
<dbReference type="InterPro" id="IPR045621">
    <property type="entry name" value="BPD_transp_1_N"/>
</dbReference>
<feature type="transmembrane region" description="Helical" evidence="7">
    <location>
        <begin position="132"/>
        <end position="155"/>
    </location>
</feature>
<feature type="transmembrane region" description="Helical" evidence="7">
    <location>
        <begin position="233"/>
        <end position="255"/>
    </location>
</feature>
<proteinExistence type="inferred from homology"/>
<dbReference type="SUPFAM" id="SSF161098">
    <property type="entry name" value="MetI-like"/>
    <property type="match status" value="1"/>
</dbReference>
<evidence type="ECO:0000256" key="3">
    <source>
        <dbReference type="ARBA" id="ARBA00022475"/>
    </source>
</evidence>
<dbReference type="PANTHER" id="PTHR43163">
    <property type="entry name" value="DIPEPTIDE TRANSPORT SYSTEM PERMEASE PROTEIN DPPB-RELATED"/>
    <property type="match status" value="1"/>
</dbReference>
<feature type="domain" description="ABC transmembrane type-1" evidence="8">
    <location>
        <begin position="95"/>
        <end position="298"/>
    </location>
</feature>
<dbReference type="GO" id="GO:0055085">
    <property type="term" value="P:transmembrane transport"/>
    <property type="evidence" value="ECO:0007669"/>
    <property type="project" value="InterPro"/>
</dbReference>
<protein>
    <submittedName>
        <fullName evidence="9">Glutathione transport system permease protein GsiC</fullName>
    </submittedName>
</protein>
<dbReference type="AlphaFoldDB" id="A0A078MNF8"/>
<dbReference type="Gene3D" id="1.10.3720.10">
    <property type="entry name" value="MetI-like"/>
    <property type="match status" value="1"/>
</dbReference>
<dbReference type="PATRIC" id="fig|1461584.3.peg.2107"/>
<comment type="subcellular location">
    <subcellularLocation>
        <location evidence="1 7">Cell membrane</location>
        <topology evidence="1 7">Multi-pass membrane protein</topology>
    </subcellularLocation>
</comment>
<evidence type="ECO:0000259" key="8">
    <source>
        <dbReference type="PROSITE" id="PS50928"/>
    </source>
</evidence>
<dbReference type="EMBL" id="LN483071">
    <property type="protein sequence ID" value="CEA08773.1"/>
    <property type="molecule type" value="Genomic_DNA"/>
</dbReference>
<evidence type="ECO:0000256" key="7">
    <source>
        <dbReference type="RuleBase" id="RU363032"/>
    </source>
</evidence>
<dbReference type="InterPro" id="IPR035906">
    <property type="entry name" value="MetI-like_sf"/>
</dbReference>
<evidence type="ECO:0000313" key="9">
    <source>
        <dbReference type="EMBL" id="CEA08773.1"/>
    </source>
</evidence>
<evidence type="ECO:0000256" key="1">
    <source>
        <dbReference type="ARBA" id="ARBA00004651"/>
    </source>
</evidence>
<evidence type="ECO:0000256" key="6">
    <source>
        <dbReference type="ARBA" id="ARBA00023136"/>
    </source>
</evidence>
<comment type="similarity">
    <text evidence="7">Belongs to the binding-protein-dependent transport system permease family.</text>
</comment>
<keyword evidence="4 7" id="KW-0812">Transmembrane</keyword>
<gene>
    <name evidence="9" type="primary">gsiC_3</name>
    <name evidence="9" type="ORF">BN1051_02131</name>
</gene>
<evidence type="ECO:0000256" key="2">
    <source>
        <dbReference type="ARBA" id="ARBA00022448"/>
    </source>
</evidence>
<evidence type="ECO:0000256" key="4">
    <source>
        <dbReference type="ARBA" id="ARBA00022692"/>
    </source>
</evidence>
<dbReference type="GO" id="GO:0005886">
    <property type="term" value="C:plasma membrane"/>
    <property type="evidence" value="ECO:0007669"/>
    <property type="project" value="UniProtKB-SubCell"/>
</dbReference>
<keyword evidence="2 7" id="KW-0813">Transport</keyword>
<accession>A0A078MNF8</accession>
<dbReference type="PROSITE" id="PS50928">
    <property type="entry name" value="ABC_TM1"/>
    <property type="match status" value="1"/>
</dbReference>
<organism evidence="9">
    <name type="scientific">Arthrobacter saudimassiliensis</name>
    <dbReference type="NCBI Taxonomy" id="1461584"/>
    <lineage>
        <taxon>Bacteria</taxon>
        <taxon>Bacillati</taxon>
        <taxon>Actinomycetota</taxon>
        <taxon>Actinomycetes</taxon>
        <taxon>Micrococcales</taxon>
        <taxon>Micrococcaceae</taxon>
        <taxon>Arthrobacter</taxon>
    </lineage>
</organism>
<feature type="transmembrane region" description="Helical" evidence="7">
    <location>
        <begin position="175"/>
        <end position="193"/>
    </location>
</feature>
<keyword evidence="6 7" id="KW-0472">Membrane</keyword>
<evidence type="ECO:0000256" key="5">
    <source>
        <dbReference type="ARBA" id="ARBA00022989"/>
    </source>
</evidence>
<dbReference type="InterPro" id="IPR000515">
    <property type="entry name" value="MetI-like"/>
</dbReference>
<dbReference type="Pfam" id="PF19300">
    <property type="entry name" value="BPD_transp_1_N"/>
    <property type="match status" value="1"/>
</dbReference>
<dbReference type="PANTHER" id="PTHR43163:SF7">
    <property type="entry name" value="DIPEPTIDE-TRANSPORT INTEGRAL MEMBRANE PROTEIN ABC TRANSPORTER DPPB-RELATED"/>
    <property type="match status" value="1"/>
</dbReference>
<keyword evidence="3" id="KW-1003">Cell membrane</keyword>
<feature type="transmembrane region" description="Helical" evidence="7">
    <location>
        <begin position="12"/>
        <end position="30"/>
    </location>
</feature>
<feature type="transmembrane region" description="Helical" evidence="7">
    <location>
        <begin position="101"/>
        <end position="120"/>
    </location>
</feature>
<feature type="transmembrane region" description="Helical" evidence="7">
    <location>
        <begin position="275"/>
        <end position="301"/>
    </location>
</feature>
<reference evidence="9" key="1">
    <citation type="submission" date="2014-07" db="EMBL/GenBank/DDBJ databases">
        <authorList>
            <person name="Urmite Genomes Urmite Genomes"/>
        </authorList>
    </citation>
    <scope>NUCLEOTIDE SEQUENCE</scope>
    <source>
        <strain evidence="9">11W110_air</strain>
    </source>
</reference>
<dbReference type="CDD" id="cd06261">
    <property type="entry name" value="TM_PBP2"/>
    <property type="match status" value="1"/>
</dbReference>
<sequence length="308" mass="33479">MARYVLRRFLQMIPVFFGATFLVYFLVFSLPGDPIAALFGDKPVNEAVAAQLRAQYNLDQPFIVQYLLFLKNLVTFDLGTDFSGRPLADVLAQIFPVTVRLAVLALLFEAVFGIVFGLIAGLRKGKWFDATVLVASLIVIAIPVFVLGFLLQFVFGVQLAWTSPTVGGDASWGNLILPASVLGLASFAYVLRLTRTSVIENMNADYVRTATAKGLSRPRVVTVHILRNSLIPVVTFLGADLGALMGGAIVTEGIFNVPGVGQKLYQAVVRGEGPTIVAIVSVLVLVYVIANLLVDLLYAWLDPRIRYA</sequence>